<dbReference type="PANTHER" id="PTHR43240:SF7">
    <property type="entry name" value="BLR7284 PROTEIN"/>
    <property type="match status" value="1"/>
</dbReference>
<evidence type="ECO:0000313" key="3">
    <source>
        <dbReference type="Proteomes" id="UP001169063"/>
    </source>
</evidence>
<organism evidence="2 3">
    <name type="scientific">Peiella sedimenti</name>
    <dbReference type="NCBI Taxonomy" id="3061083"/>
    <lineage>
        <taxon>Bacteria</taxon>
        <taxon>Pseudomonadati</taxon>
        <taxon>Pseudomonadota</taxon>
        <taxon>Alphaproteobacteria</taxon>
        <taxon>Caulobacterales</taxon>
        <taxon>Caulobacteraceae</taxon>
        <taxon>Peiella</taxon>
    </lineage>
</organism>
<dbReference type="CDD" id="cd03443">
    <property type="entry name" value="PaaI_thioesterase"/>
    <property type="match status" value="1"/>
</dbReference>
<accession>A0ABT8SQI5</accession>
<dbReference type="EC" id="3.1.2.-" evidence="2"/>
<gene>
    <name evidence="2" type="ORF">Q0812_09480</name>
</gene>
<proteinExistence type="predicted"/>
<evidence type="ECO:0000313" key="2">
    <source>
        <dbReference type="EMBL" id="MDO1559657.1"/>
    </source>
</evidence>
<feature type="domain" description="Thioesterase" evidence="1">
    <location>
        <begin position="60"/>
        <end position="133"/>
    </location>
</feature>
<name>A0ABT8SQI5_9CAUL</name>
<dbReference type="PANTHER" id="PTHR43240">
    <property type="entry name" value="1,4-DIHYDROXY-2-NAPHTHOYL-COA THIOESTERASE 1"/>
    <property type="match status" value="1"/>
</dbReference>
<dbReference type="SUPFAM" id="SSF54637">
    <property type="entry name" value="Thioesterase/thiol ester dehydrase-isomerase"/>
    <property type="match status" value="1"/>
</dbReference>
<dbReference type="EMBL" id="JAUKTR010000003">
    <property type="protein sequence ID" value="MDO1559657.1"/>
    <property type="molecule type" value="Genomic_DNA"/>
</dbReference>
<dbReference type="GO" id="GO:0016787">
    <property type="term" value="F:hydrolase activity"/>
    <property type="evidence" value="ECO:0007669"/>
    <property type="project" value="UniProtKB-KW"/>
</dbReference>
<protein>
    <submittedName>
        <fullName evidence="2">PaaI family thioesterase</fullName>
        <ecNumber evidence="2">3.1.2.-</ecNumber>
    </submittedName>
</protein>
<dbReference type="InterPro" id="IPR029069">
    <property type="entry name" value="HotDog_dom_sf"/>
</dbReference>
<sequence length="157" mass="16578">MADVFLPASAEELPALLERLTSAAPHTQALDLRFEGVRARAVRLRLPWREDLCGGQDRILAGGAVTALLDHCAGLSVWADMGGYAPIATLDLRIDYLRAADPGGDLLAEALCYRRTRSIAFVRATAFASTPDEPVAAVQAAFALGAATSPDTAADRS</sequence>
<dbReference type="RefSeq" id="WP_302110079.1">
    <property type="nucleotide sequence ID" value="NZ_JAUKTR010000003.1"/>
</dbReference>
<dbReference type="Pfam" id="PF03061">
    <property type="entry name" value="4HBT"/>
    <property type="match status" value="1"/>
</dbReference>
<keyword evidence="2" id="KW-0378">Hydrolase</keyword>
<dbReference type="Gene3D" id="3.10.129.10">
    <property type="entry name" value="Hotdog Thioesterase"/>
    <property type="match status" value="1"/>
</dbReference>
<dbReference type="InterPro" id="IPR006683">
    <property type="entry name" value="Thioestr_dom"/>
</dbReference>
<comment type="caution">
    <text evidence="2">The sequence shown here is derived from an EMBL/GenBank/DDBJ whole genome shotgun (WGS) entry which is preliminary data.</text>
</comment>
<keyword evidence="3" id="KW-1185">Reference proteome</keyword>
<evidence type="ECO:0000259" key="1">
    <source>
        <dbReference type="Pfam" id="PF03061"/>
    </source>
</evidence>
<reference evidence="2" key="1">
    <citation type="submission" date="2023-07" db="EMBL/GenBank/DDBJ databases">
        <title>Brevundimonas soil sp. nov., isolated from the soil of chemical plant.</title>
        <authorList>
            <person name="Wu N."/>
        </authorList>
    </citation>
    <scope>NUCLEOTIDE SEQUENCE</scope>
    <source>
        <strain evidence="2">XZ-24</strain>
    </source>
</reference>
<dbReference type="Proteomes" id="UP001169063">
    <property type="component" value="Unassembled WGS sequence"/>
</dbReference>